<keyword evidence="5" id="KW-1133">Transmembrane helix</keyword>
<gene>
    <name evidence="7" type="ORF">ARALYDRAFT_492637</name>
</gene>
<dbReference type="Gene3D" id="3.40.50.1820">
    <property type="entry name" value="alpha/beta hydrolase"/>
    <property type="match status" value="2"/>
</dbReference>
<dbReference type="FunFam" id="3.40.50.1820:FF:000232">
    <property type="entry name" value="Probable carboxylesterase SOBER1-like"/>
    <property type="match status" value="2"/>
</dbReference>
<dbReference type="EMBL" id="GL348719">
    <property type="protein sequence ID" value="EFH44036.1"/>
    <property type="molecule type" value="Genomic_DNA"/>
</dbReference>
<dbReference type="InterPro" id="IPR029058">
    <property type="entry name" value="AB_hydrolase_fold"/>
</dbReference>
<keyword evidence="4" id="KW-0443">Lipid metabolism</keyword>
<keyword evidence="5" id="KW-0472">Membrane</keyword>
<comment type="similarity">
    <text evidence="1">Belongs to the AB hydrolase superfamily. AB hydrolase 2 family.</text>
</comment>
<organism evidence="8">
    <name type="scientific">Arabidopsis lyrata subsp. lyrata</name>
    <name type="common">Lyre-leaved rock-cress</name>
    <dbReference type="NCBI Taxonomy" id="81972"/>
    <lineage>
        <taxon>Eukaryota</taxon>
        <taxon>Viridiplantae</taxon>
        <taxon>Streptophyta</taxon>
        <taxon>Embryophyta</taxon>
        <taxon>Tracheophyta</taxon>
        <taxon>Spermatophyta</taxon>
        <taxon>Magnoliopsida</taxon>
        <taxon>eudicotyledons</taxon>
        <taxon>Gunneridae</taxon>
        <taxon>Pentapetalae</taxon>
        <taxon>rosids</taxon>
        <taxon>malvids</taxon>
        <taxon>Brassicales</taxon>
        <taxon>Brassicaceae</taxon>
        <taxon>Camelineae</taxon>
        <taxon>Arabidopsis</taxon>
    </lineage>
</organism>
<feature type="domain" description="Phospholipase/carboxylesterase/thioesterase" evidence="6">
    <location>
        <begin position="327"/>
        <end position="537"/>
    </location>
</feature>
<dbReference type="InterPro" id="IPR050565">
    <property type="entry name" value="LYPA1-2/EST-like"/>
</dbReference>
<feature type="domain" description="Phospholipase/carboxylesterase/thioesterase" evidence="6">
    <location>
        <begin position="3"/>
        <end position="207"/>
    </location>
</feature>
<accession>D7ME55</accession>
<keyword evidence="8" id="KW-1185">Reference proteome</keyword>
<dbReference type="eggNOG" id="KOG2112">
    <property type="taxonomic scope" value="Eukaryota"/>
</dbReference>
<name>D7ME55_ARALL</name>
<dbReference type="Gramene" id="fgenesh2_kg.7__2070__AT4G22300.1">
    <property type="protein sequence ID" value="fgenesh2_kg.7__2070__AT4G22300.1"/>
    <property type="gene ID" value="fgenesh2_kg.7__2070__AT4G22300.1"/>
</dbReference>
<dbReference type="GO" id="GO:0005737">
    <property type="term" value="C:cytoplasm"/>
    <property type="evidence" value="ECO:0007669"/>
    <property type="project" value="TreeGrafter"/>
</dbReference>
<dbReference type="GO" id="GO:0006631">
    <property type="term" value="P:fatty acid metabolic process"/>
    <property type="evidence" value="ECO:0007669"/>
    <property type="project" value="UniProtKB-KW"/>
</dbReference>
<dbReference type="HOGENOM" id="CLU_600510_0_0_1"/>
<evidence type="ECO:0000259" key="6">
    <source>
        <dbReference type="Pfam" id="PF02230"/>
    </source>
</evidence>
<protein>
    <submittedName>
        <fullName evidence="7">Carboxylic ester hydrolase</fullName>
    </submittedName>
</protein>
<keyword evidence="2 7" id="KW-0378">Hydrolase</keyword>
<evidence type="ECO:0000313" key="7">
    <source>
        <dbReference type="EMBL" id="EFH44036.1"/>
    </source>
</evidence>
<keyword evidence="3" id="KW-0276">Fatty acid metabolism</keyword>
<evidence type="ECO:0000256" key="4">
    <source>
        <dbReference type="ARBA" id="ARBA00023098"/>
    </source>
</evidence>
<dbReference type="STRING" id="81972.D7ME55"/>
<feature type="transmembrane region" description="Helical" evidence="5">
    <location>
        <begin position="221"/>
        <end position="245"/>
    </location>
</feature>
<evidence type="ECO:0000256" key="2">
    <source>
        <dbReference type="ARBA" id="ARBA00022801"/>
    </source>
</evidence>
<evidence type="ECO:0000313" key="8">
    <source>
        <dbReference type="Proteomes" id="UP000008694"/>
    </source>
</evidence>
<evidence type="ECO:0000256" key="5">
    <source>
        <dbReference type="SAM" id="Phobius"/>
    </source>
</evidence>
<feature type="transmembrane region" description="Helical" evidence="5">
    <location>
        <begin position="291"/>
        <end position="309"/>
    </location>
</feature>
<keyword evidence="5" id="KW-0812">Transmembrane</keyword>
<dbReference type="GO" id="GO:0008474">
    <property type="term" value="F:palmitoyl-(protein) hydrolase activity"/>
    <property type="evidence" value="ECO:0007669"/>
    <property type="project" value="TreeGrafter"/>
</dbReference>
<dbReference type="Pfam" id="PF02230">
    <property type="entry name" value="Abhydrolase_2"/>
    <property type="match status" value="2"/>
</dbReference>
<dbReference type="PANTHER" id="PTHR10655">
    <property type="entry name" value="LYSOPHOSPHOLIPASE-RELATED"/>
    <property type="match status" value="1"/>
</dbReference>
<dbReference type="InterPro" id="IPR003140">
    <property type="entry name" value="PLipase/COase/thioEstase"/>
</dbReference>
<evidence type="ECO:0000256" key="3">
    <source>
        <dbReference type="ARBA" id="ARBA00022832"/>
    </source>
</evidence>
<dbReference type="PANTHER" id="PTHR10655:SF17">
    <property type="entry name" value="LYSOPHOSPHOLIPASE-LIKE PROTEIN 1"/>
    <property type="match status" value="1"/>
</dbReference>
<dbReference type="GO" id="GO:0052689">
    <property type="term" value="F:carboxylic ester hydrolase activity"/>
    <property type="evidence" value="ECO:0007669"/>
    <property type="project" value="TreeGrafter"/>
</dbReference>
<sequence>MARTFILWLHGLGDSGPANEPIQTQLKSPELSNASWLFPSAPFNPVTCNNGAVMRSWFDVPELPFKVGSPIDEGSVLEAAKNVHAIIDQEIAEGTNPENVFICGLSQGGALTLANVLLYPKTLGGGAVLSGWVPFSSSVISQFPEEAKKTPILWSHGTDDRMVLFEAGQAALPFLKEAGVTCEFKSYPGLGHSISNKELKYIESWIKRRMKHKKKIDNSKLIIWFGLQCPSGISVIALLFGYFVAEYIRVCDCIDLNYTSSPTETKTFLRDRSPKKNGEGMRTSSRLKKPIVLLTIALLSSVFFFVIFFQNKSDLSSTSGFTSSSRNPDSMARTFILWLHGLGDSGPANEPIKTLFRSPEFRNTKWLFPSAPPNPVSCNYGAVMPSWFDIPELPLTAGSPKDESSLLKAVTNVHAIIDKEIAGGINPENVYICGFSQGGALTLASVLLYPKALGGGSVFSGWIPFNSSITNQFSEDAKKTPILWSHGIDDKTVLFEAGQAALPFLQQAGVTCEFKAYPDLGHSISNKELQYLELWIKQRMQSSSSSS</sequence>
<evidence type="ECO:0000256" key="1">
    <source>
        <dbReference type="ARBA" id="ARBA00006499"/>
    </source>
</evidence>
<dbReference type="AlphaFoldDB" id="D7ME55"/>
<dbReference type="Proteomes" id="UP000008694">
    <property type="component" value="Unassembled WGS sequence"/>
</dbReference>
<reference evidence="8" key="1">
    <citation type="journal article" date="2011" name="Nat. Genet.">
        <title>The Arabidopsis lyrata genome sequence and the basis of rapid genome size change.</title>
        <authorList>
            <person name="Hu T.T."/>
            <person name="Pattyn P."/>
            <person name="Bakker E.G."/>
            <person name="Cao J."/>
            <person name="Cheng J.-F."/>
            <person name="Clark R.M."/>
            <person name="Fahlgren N."/>
            <person name="Fawcett J.A."/>
            <person name="Grimwood J."/>
            <person name="Gundlach H."/>
            <person name="Haberer G."/>
            <person name="Hollister J.D."/>
            <person name="Ossowski S."/>
            <person name="Ottilar R.P."/>
            <person name="Salamov A.A."/>
            <person name="Schneeberger K."/>
            <person name="Spannagl M."/>
            <person name="Wang X."/>
            <person name="Yang L."/>
            <person name="Nasrallah M.E."/>
            <person name="Bergelson J."/>
            <person name="Carrington J.C."/>
            <person name="Gaut B.S."/>
            <person name="Schmutz J."/>
            <person name="Mayer K.F.X."/>
            <person name="Van de Peer Y."/>
            <person name="Grigoriev I.V."/>
            <person name="Nordborg M."/>
            <person name="Weigel D."/>
            <person name="Guo Y.-L."/>
        </authorList>
    </citation>
    <scope>NUCLEOTIDE SEQUENCE [LARGE SCALE GENOMIC DNA]</scope>
    <source>
        <strain evidence="8">cv. MN47</strain>
    </source>
</reference>
<proteinExistence type="inferred from homology"/>
<dbReference type="SUPFAM" id="SSF53474">
    <property type="entry name" value="alpha/beta-Hydrolases"/>
    <property type="match status" value="2"/>
</dbReference>